<accession>A0ABD6E429</accession>
<feature type="compositionally biased region" description="Polar residues" evidence="1">
    <location>
        <begin position="753"/>
        <end position="773"/>
    </location>
</feature>
<dbReference type="Proteomes" id="UP001608902">
    <property type="component" value="Unassembled WGS sequence"/>
</dbReference>
<feature type="region of interest" description="Disordered" evidence="1">
    <location>
        <begin position="753"/>
        <end position="850"/>
    </location>
</feature>
<proteinExistence type="predicted"/>
<feature type="compositionally biased region" description="Polar residues" evidence="1">
    <location>
        <begin position="784"/>
        <end position="812"/>
    </location>
</feature>
<organism evidence="2 3">
    <name type="scientific">Gnathostoma spinigerum</name>
    <dbReference type="NCBI Taxonomy" id="75299"/>
    <lineage>
        <taxon>Eukaryota</taxon>
        <taxon>Metazoa</taxon>
        <taxon>Ecdysozoa</taxon>
        <taxon>Nematoda</taxon>
        <taxon>Chromadorea</taxon>
        <taxon>Rhabditida</taxon>
        <taxon>Spirurina</taxon>
        <taxon>Gnathostomatomorpha</taxon>
        <taxon>Gnathostomatoidea</taxon>
        <taxon>Gnathostomatidae</taxon>
        <taxon>Gnathostoma</taxon>
    </lineage>
</organism>
<dbReference type="EMBL" id="JBGFUD010000519">
    <property type="protein sequence ID" value="MFH4974693.1"/>
    <property type="molecule type" value="Genomic_DNA"/>
</dbReference>
<dbReference type="AlphaFoldDB" id="A0ABD6E429"/>
<gene>
    <name evidence="2" type="ORF">AB6A40_001402</name>
</gene>
<feature type="compositionally biased region" description="Polar residues" evidence="1">
    <location>
        <begin position="7"/>
        <end position="21"/>
    </location>
</feature>
<feature type="compositionally biased region" description="Polar residues" evidence="1">
    <location>
        <begin position="827"/>
        <end position="841"/>
    </location>
</feature>
<feature type="region of interest" description="Disordered" evidence="1">
    <location>
        <begin position="1"/>
        <end position="21"/>
    </location>
</feature>
<comment type="caution">
    <text evidence="2">The sequence shown here is derived from an EMBL/GenBank/DDBJ whole genome shotgun (WGS) entry which is preliminary data.</text>
</comment>
<protein>
    <submittedName>
        <fullName evidence="2">Uncharacterized protein</fullName>
    </submittedName>
</protein>
<sequence length="850" mass="96199">MLEPQPRSYSNSANQRRSVANASEGIRKNADLFVYRQELAVLMGEKQKWLDAQRRASLLVEPCRTDAMAIMPRFAALLEAVSETSVRENQMNARRELLEQIIQESIFVEWPRFIDGLTNETGNDENNSIVEVDFAPLIHRARSVVKCRTSHPTMRIRICAISPPTESERSPVKAAFFRASLVKLSGDGSDRQVAGRLILTQREGTPANKGQDQSGAVVNEDGKLVIAEADIPYSAQELIRKFNETCKPVPFKYEKRALCATFPEMGVTLNSMVDRRQLATRYTIQVEVALLMNDNSILKHKILSHPFLIAITNDQTEPLLTSIFWNRLLDSSHADNILASSSDSVSKAEPSVQWRILREVLKHFVKAQYPQARALDSDELYHVQCMLFLPRGRSVSQEDLHNVEQSLFGNVRTIEGRYGLRKLKYRLLRESVLDEVIVQKNEFMSNKCISLADQSTELHHSLFQWMYKATEMIMDVGHKLCPSLTNNDKKYTKAKKQVSSSDDYTTMISLFNSRIITFLPTNRVNKVFHSLSMNDANNNMATRAMMVRFDDENAACLSLAFTNTDTTNIESSDRLPLMGSISCDQIKDFKQGLAEALMDEAFPSRYDRLVRLDYDHTDGMLDCREKFVASFPKKEAIFRNYTTLRMRNNFVFAKDDLTIRVNPLTGEQIPLSSIGSTPTLMPLVRQLSENVVQGEPLLSLPDSNNVFTAFLQFVYQNPDLFNQFPGIGIAWPHIEQQNQNLWCTDFLRNSTSEPLQGTSQQNNINEDSSSSVCEKTRNQKRRSVSCSSAQMNNPSNNSVDMNTIDLTSSDHSSIPLDLTAKRRKVGDTSSPKDSSEIQRSASEGMLPQSR</sequence>
<reference evidence="2 3" key="1">
    <citation type="submission" date="2024-08" db="EMBL/GenBank/DDBJ databases">
        <title>Gnathostoma spinigerum genome.</title>
        <authorList>
            <person name="Gonzalez-Bertolin B."/>
            <person name="Monzon S."/>
            <person name="Zaballos A."/>
            <person name="Jimenez P."/>
            <person name="Dekumyoy P."/>
            <person name="Varona S."/>
            <person name="Cuesta I."/>
            <person name="Sumanam S."/>
            <person name="Adisakwattana P."/>
            <person name="Gasser R.B."/>
            <person name="Hernandez-Gonzalez A."/>
            <person name="Young N.D."/>
            <person name="Perteguer M.J."/>
        </authorList>
    </citation>
    <scope>NUCLEOTIDE SEQUENCE [LARGE SCALE GENOMIC DNA]</scope>
    <source>
        <strain evidence="2">AL3</strain>
        <tissue evidence="2">Liver</tissue>
    </source>
</reference>
<evidence type="ECO:0000313" key="2">
    <source>
        <dbReference type="EMBL" id="MFH4974693.1"/>
    </source>
</evidence>
<keyword evidence="3" id="KW-1185">Reference proteome</keyword>
<name>A0ABD6E429_9BILA</name>
<evidence type="ECO:0000313" key="3">
    <source>
        <dbReference type="Proteomes" id="UP001608902"/>
    </source>
</evidence>
<evidence type="ECO:0000256" key="1">
    <source>
        <dbReference type="SAM" id="MobiDB-lite"/>
    </source>
</evidence>